<dbReference type="eggNOG" id="COG5412">
    <property type="taxonomic scope" value="Bacteria"/>
</dbReference>
<dbReference type="KEGG" id="cpas:Clopa_0587"/>
<proteinExistence type="predicted"/>
<keyword evidence="1" id="KW-0812">Transmembrane</keyword>
<keyword evidence="1" id="KW-0472">Membrane</keyword>
<dbReference type="Proteomes" id="UP000013523">
    <property type="component" value="Chromosome"/>
</dbReference>
<feature type="transmembrane region" description="Helical" evidence="1">
    <location>
        <begin position="645"/>
        <end position="670"/>
    </location>
</feature>
<organism evidence="2 3">
    <name type="scientific">Clostridium pasteurianum BC1</name>
    <dbReference type="NCBI Taxonomy" id="86416"/>
    <lineage>
        <taxon>Bacteria</taxon>
        <taxon>Bacillati</taxon>
        <taxon>Bacillota</taxon>
        <taxon>Clostridia</taxon>
        <taxon>Eubacteriales</taxon>
        <taxon>Clostridiaceae</taxon>
        <taxon>Clostridium</taxon>
    </lineage>
</organism>
<feature type="transmembrane region" description="Helical" evidence="1">
    <location>
        <begin position="286"/>
        <end position="310"/>
    </location>
</feature>
<gene>
    <name evidence="2" type="ORF">Clopa_0587</name>
</gene>
<feature type="transmembrane region" description="Helical" evidence="1">
    <location>
        <begin position="330"/>
        <end position="353"/>
    </location>
</feature>
<dbReference type="EMBL" id="CP003261">
    <property type="protein sequence ID" value="AGK95635.1"/>
    <property type="molecule type" value="Genomic_DNA"/>
</dbReference>
<feature type="transmembrane region" description="Helical" evidence="1">
    <location>
        <begin position="701"/>
        <end position="726"/>
    </location>
</feature>
<dbReference type="STRING" id="86416.Clopa_0587"/>
<protein>
    <recommendedName>
        <fullName evidence="4">Phage-related protein</fullName>
    </recommendedName>
</protein>
<dbReference type="PATRIC" id="fig|86416.3.peg.568"/>
<dbReference type="eggNOG" id="COG1511">
    <property type="taxonomic scope" value="Bacteria"/>
</dbReference>
<dbReference type="HOGENOM" id="CLU_009059_0_0_9"/>
<evidence type="ECO:0000313" key="2">
    <source>
        <dbReference type="EMBL" id="AGK95635.1"/>
    </source>
</evidence>
<dbReference type="AlphaFoldDB" id="R4K7L7"/>
<evidence type="ECO:0008006" key="4">
    <source>
        <dbReference type="Google" id="ProtNLM"/>
    </source>
</evidence>
<keyword evidence="3" id="KW-1185">Reference proteome</keyword>
<evidence type="ECO:0000313" key="3">
    <source>
        <dbReference type="Proteomes" id="UP000013523"/>
    </source>
</evidence>
<keyword evidence="1" id="KW-1133">Transmembrane helix</keyword>
<reference evidence="2 3" key="1">
    <citation type="submission" date="2012-01" db="EMBL/GenBank/DDBJ databases">
        <title>Complete sequence of chromosome of Clostridium pasteurianum BC1.</title>
        <authorList>
            <consortium name="US DOE Joint Genome Institute"/>
            <person name="Lucas S."/>
            <person name="Han J."/>
            <person name="Lapidus A."/>
            <person name="Cheng J.-F."/>
            <person name="Goodwin L."/>
            <person name="Pitluck S."/>
            <person name="Peters L."/>
            <person name="Mikhailova N."/>
            <person name="Teshima H."/>
            <person name="Detter J.C."/>
            <person name="Han C."/>
            <person name="Tapia R."/>
            <person name="Land M."/>
            <person name="Hauser L."/>
            <person name="Kyrpides N."/>
            <person name="Ivanova N."/>
            <person name="Pagani I."/>
            <person name="Dunn J."/>
            <person name="Taghavi S."/>
            <person name="Francis A."/>
            <person name="van der Lelie D."/>
            <person name="Woyke T."/>
        </authorList>
    </citation>
    <scope>NUCLEOTIDE SEQUENCE [LARGE SCALE GENOMIC DNA]</scope>
    <source>
        <strain evidence="2 3">BC1</strain>
    </source>
</reference>
<accession>R4K7L7</accession>
<evidence type="ECO:0000256" key="1">
    <source>
        <dbReference type="SAM" id="Phobius"/>
    </source>
</evidence>
<sequence length="1130" mass="120605">MSKKGGVIVADNESVGKISLDLELTSDLSKQIEQAASKIGDQLKTALQGLGDLSFKGLGDNIGKQMTSSIEDSMKAMQQLIEQNLSKALEAAMANMKAIKIPVEFDMPTNMAMPSQTTGTKIPQPRGPPMPKMSTGVNMEALKAQIDNLGQSLDITNAKIELQQAKLVGLKESYNQTFDESRKNQLQEQILKTEEAINKLTATSNKTGFALADLDDQFSRLSNASKNSGSGITSFMDKLKGITDVAGKVGGSIKNAASSMTDFGNKTNSARNHSYGFFNSMLQWGIIFPMIMNGLTAVGTYISSAFMANVQFADSLNQIKSNLMTAFMPIYQAVLPALNSLMSSLATATAYIASFISQLFGKTYQQSFDSAKAMQSQIGAMDIAGKQAKKAADSLGGVGKAATNSADATTKAAKQVKGALAGFDEINQLNLTVNKAPKAPKVPTPAGSGVITPITPMANMGPIESTTSGWADKFKNILSNLWKPFQQAWATEGQNTINAAKHALTGILDLLGAIGKSFYIVWTNGTGERILVNLLKILQDMLNIIGDIGVTFANAWNKGDIGTQVVQSLANAFNNVLSLIDRMLQAVRTVWGQEGPKFADMFMQALKAGSGVIENITQKLGLIWDNGGQHAFEGLVRLGLKIGELALFIFTNFVTPFVNWFVNMIAPAIVPVLDVIGKLFDKLSGLIDYLMGDGTKYTRDFLILFTGFKVAGFIANIVSSTLSIIANTTAKISNTLATSSNNAANEAGMIAKTKDIGANIQLIALYARDAVVKAASTAATIGRTIATTASTIAQIAHNVAVGAWNVICGIATTVTIAFGAAIAFLTGPIGLTILAITALIAIGILLYKNWDTIKAKATEVWNGITATFNSFKNWLGSVFSTDWSQKFAWMGDILNGFLRNISNIFGGIRQIFWGIIDFIAGVFTGNWSRAWQGVVNIFGGIFNTLYGIAKAPLNGLISLVNAAISGLNQIHVSLPDFMGGGSFGFNIPRIPYLAQGGIVDRPTTAMIGEAGPEAVVPLKNNTGGLNMLASMLSQKISTIQQPQLTMAGSSSGSVSQSKSDFAALKTAIVEAIKEDRQQNNDNVVKLLQIIVDILKNLGMDIDVDGDKLARMVIKQLNRRTRMTGKTELIL</sequence>
<feature type="transmembrane region" description="Helical" evidence="1">
    <location>
        <begin position="803"/>
        <end position="823"/>
    </location>
</feature>
<name>R4K7L7_CLOPA</name>
<feature type="transmembrane region" description="Helical" evidence="1">
    <location>
        <begin position="829"/>
        <end position="847"/>
    </location>
</feature>